<dbReference type="GO" id="GO:0005829">
    <property type="term" value="C:cytosol"/>
    <property type="evidence" value="ECO:0007669"/>
    <property type="project" value="TreeGrafter"/>
</dbReference>
<evidence type="ECO:0000256" key="1">
    <source>
        <dbReference type="ARBA" id="ARBA00022468"/>
    </source>
</evidence>
<dbReference type="InterPro" id="IPR001611">
    <property type="entry name" value="Leu-rich_rpt"/>
</dbReference>
<dbReference type="GO" id="GO:0048471">
    <property type="term" value="C:perinuclear region of cytoplasm"/>
    <property type="evidence" value="ECO:0007669"/>
    <property type="project" value="TreeGrafter"/>
</dbReference>
<evidence type="ECO:0000256" key="3">
    <source>
        <dbReference type="ARBA" id="ARBA00022737"/>
    </source>
</evidence>
<dbReference type="Gene3D" id="3.80.10.10">
    <property type="entry name" value="Ribonuclease Inhibitor"/>
    <property type="match status" value="2"/>
</dbReference>
<dbReference type="SUPFAM" id="SSF52047">
    <property type="entry name" value="RNI-like"/>
    <property type="match status" value="1"/>
</dbReference>
<dbReference type="EMBL" id="HBHX01018968">
    <property type="protein sequence ID" value="CAE0109885.1"/>
    <property type="molecule type" value="Transcribed_RNA"/>
</dbReference>
<dbReference type="AlphaFoldDB" id="A0A7S3EX48"/>
<gene>
    <name evidence="4" type="ORF">HERI1096_LOCUS10545</name>
</gene>
<dbReference type="PANTHER" id="PTHR24113:SF12">
    <property type="entry name" value="RAN GTPASE-ACTIVATING PROTEIN 1"/>
    <property type="match status" value="1"/>
</dbReference>
<keyword evidence="3" id="KW-0677">Repeat</keyword>
<keyword evidence="1" id="KW-0343">GTPase activation</keyword>
<dbReference type="Pfam" id="PF13516">
    <property type="entry name" value="LRR_6"/>
    <property type="match status" value="4"/>
</dbReference>
<evidence type="ECO:0000256" key="2">
    <source>
        <dbReference type="ARBA" id="ARBA00022614"/>
    </source>
</evidence>
<dbReference type="GO" id="GO:0005096">
    <property type="term" value="F:GTPase activator activity"/>
    <property type="evidence" value="ECO:0007669"/>
    <property type="project" value="UniProtKB-KW"/>
</dbReference>
<dbReference type="InterPro" id="IPR032675">
    <property type="entry name" value="LRR_dom_sf"/>
</dbReference>
<reference evidence="4" key="1">
    <citation type="submission" date="2021-01" db="EMBL/GenBank/DDBJ databases">
        <authorList>
            <person name="Corre E."/>
            <person name="Pelletier E."/>
            <person name="Niang G."/>
            <person name="Scheremetjew M."/>
            <person name="Finn R."/>
            <person name="Kale V."/>
            <person name="Holt S."/>
            <person name="Cochrane G."/>
            <person name="Meng A."/>
            <person name="Brown T."/>
            <person name="Cohen L."/>
        </authorList>
    </citation>
    <scope>NUCLEOTIDE SEQUENCE</scope>
    <source>
        <strain evidence="4">CCMP281</strain>
    </source>
</reference>
<dbReference type="SMART" id="SM00368">
    <property type="entry name" value="LRR_RI"/>
    <property type="match status" value="4"/>
</dbReference>
<organism evidence="4">
    <name type="scientific">Haptolina ericina</name>
    <dbReference type="NCBI Taxonomy" id="156174"/>
    <lineage>
        <taxon>Eukaryota</taxon>
        <taxon>Haptista</taxon>
        <taxon>Haptophyta</taxon>
        <taxon>Prymnesiophyceae</taxon>
        <taxon>Prymnesiales</taxon>
        <taxon>Prymnesiaceae</taxon>
        <taxon>Haptolina</taxon>
    </lineage>
</organism>
<name>A0A7S3EX48_9EUKA</name>
<accession>A0A7S3EX48</accession>
<dbReference type="PANTHER" id="PTHR24113">
    <property type="entry name" value="RAN GTPASE-ACTIVATING PROTEIN 1"/>
    <property type="match status" value="1"/>
</dbReference>
<dbReference type="GO" id="GO:0031267">
    <property type="term" value="F:small GTPase binding"/>
    <property type="evidence" value="ECO:0007669"/>
    <property type="project" value="TreeGrafter"/>
</dbReference>
<proteinExistence type="predicted"/>
<protein>
    <submittedName>
        <fullName evidence="4">Uncharacterized protein</fullName>
    </submittedName>
</protein>
<dbReference type="GO" id="GO:0005634">
    <property type="term" value="C:nucleus"/>
    <property type="evidence" value="ECO:0007669"/>
    <property type="project" value="TreeGrafter"/>
</dbReference>
<sequence length="232" mass="23948">MAVAPTSLDPFTSDLMGLDPPDAVRYSVRGLEDADMLVITHSLIKAGAGFLRTINLSMNLISDGGAVALSRVLQSAPGLNQLLLHENRIGNEGLEALARAMHAGAASQISELRLSFNRIGDSGAASIARAWGQGGGCNLKQLHLACNLIGDAGAVAIANALHNAPKIEVLSFGSARGGNRVNDAGARALAGAVCAHVQSSMALHLKLNPISAVVLMEVDAAMSARKPLISFE</sequence>
<keyword evidence="2" id="KW-0433">Leucine-rich repeat</keyword>
<dbReference type="InterPro" id="IPR027038">
    <property type="entry name" value="RanGap"/>
</dbReference>
<evidence type="ECO:0000313" key="4">
    <source>
        <dbReference type="EMBL" id="CAE0109885.1"/>
    </source>
</evidence>
<dbReference type="GO" id="GO:0006913">
    <property type="term" value="P:nucleocytoplasmic transport"/>
    <property type="evidence" value="ECO:0007669"/>
    <property type="project" value="TreeGrafter"/>
</dbReference>